<dbReference type="Pfam" id="PF25310">
    <property type="entry name" value="VG15"/>
    <property type="match status" value="1"/>
</dbReference>
<dbReference type="RefSeq" id="WP_081194186.1">
    <property type="nucleotide sequence ID" value="NZ_MWIH01000008.1"/>
</dbReference>
<reference evidence="1 2" key="1">
    <citation type="submission" date="2017-02" db="EMBL/GenBank/DDBJ databases">
        <title>Draft genome of Saccharomonospora sp. 154.</title>
        <authorList>
            <person name="Alonso-Carmona G.S."/>
            <person name="De La Haba R."/>
            <person name="Vera-Gargallo B."/>
            <person name="Sandoval-Trujillo A.H."/>
            <person name="Ramirez-Duran N."/>
            <person name="Ventosa A."/>
        </authorList>
    </citation>
    <scope>NUCLEOTIDE SEQUENCE [LARGE SCALE GENOMIC DNA]</scope>
    <source>
        <strain evidence="1 2">LRS4.154</strain>
    </source>
</reference>
<dbReference type="InterPro" id="IPR057369">
    <property type="entry name" value="VG15"/>
</dbReference>
<dbReference type="Proteomes" id="UP000192591">
    <property type="component" value="Unassembled WGS sequence"/>
</dbReference>
<keyword evidence="2" id="KW-1185">Reference proteome</keyword>
<dbReference type="AlphaFoldDB" id="A0A1V8ZYG9"/>
<accession>A0A1V8ZYG9</accession>
<evidence type="ECO:0000313" key="1">
    <source>
        <dbReference type="EMBL" id="OQO89922.1"/>
    </source>
</evidence>
<dbReference type="STRING" id="1962155.B1813_18965"/>
<name>A0A1V8ZYG9_SACPI</name>
<protein>
    <submittedName>
        <fullName evidence="1">Uncharacterized protein</fullName>
    </submittedName>
</protein>
<dbReference type="EMBL" id="MWIH01000008">
    <property type="protein sequence ID" value="OQO89922.1"/>
    <property type="molecule type" value="Genomic_DNA"/>
</dbReference>
<evidence type="ECO:0000313" key="2">
    <source>
        <dbReference type="Proteomes" id="UP000192591"/>
    </source>
</evidence>
<gene>
    <name evidence="1" type="ORF">B1813_18965</name>
</gene>
<sequence>MRALAALAVAAGRRAWRLLDPDALDDTAQYVSTLLPVLESAQQNAAAAGAAYVEAALDEQNIDADPAGEVNSSALVGVAADGRSLTSLLLEPVIRVKQAIGEGRTVPQAMRLGRSRLDTITQTEVADAARVATGIGVAATPRVGYVRMLTLPSCARCVILAGRFYRYSDGFQRHPNCDCIHIPSTEDVGGDLRTDPRAAFKGGQIKGLSSAEREAIGDGADINQVVNARRGMYTAGHLRLTRAGTTRHGVAGRRLQGAARLMPEQIYREARSRDDVVRLLRLHGYII</sequence>
<organism evidence="1 2">
    <name type="scientific">Saccharomonospora piscinae</name>
    <dbReference type="NCBI Taxonomy" id="687388"/>
    <lineage>
        <taxon>Bacteria</taxon>
        <taxon>Bacillati</taxon>
        <taxon>Actinomycetota</taxon>
        <taxon>Actinomycetes</taxon>
        <taxon>Pseudonocardiales</taxon>
        <taxon>Pseudonocardiaceae</taxon>
        <taxon>Saccharomonospora</taxon>
    </lineage>
</organism>
<comment type="caution">
    <text evidence="1">The sequence shown here is derived from an EMBL/GenBank/DDBJ whole genome shotgun (WGS) entry which is preliminary data.</text>
</comment>
<proteinExistence type="predicted"/>